<keyword evidence="3" id="KW-1185">Reference proteome</keyword>
<evidence type="ECO:0000256" key="1">
    <source>
        <dbReference type="SAM" id="MobiDB-lite"/>
    </source>
</evidence>
<feature type="region of interest" description="Disordered" evidence="1">
    <location>
        <begin position="810"/>
        <end position="876"/>
    </location>
</feature>
<accession>A0AA89BQB9</accession>
<gene>
    <name evidence="2" type="ORF">FSP39_000382</name>
</gene>
<organism evidence="2 3">
    <name type="scientific">Pinctada imbricata</name>
    <name type="common">Atlantic pearl-oyster</name>
    <name type="synonym">Pinctada martensii</name>
    <dbReference type="NCBI Taxonomy" id="66713"/>
    <lineage>
        <taxon>Eukaryota</taxon>
        <taxon>Metazoa</taxon>
        <taxon>Spiralia</taxon>
        <taxon>Lophotrochozoa</taxon>
        <taxon>Mollusca</taxon>
        <taxon>Bivalvia</taxon>
        <taxon>Autobranchia</taxon>
        <taxon>Pteriomorphia</taxon>
        <taxon>Pterioida</taxon>
        <taxon>Pterioidea</taxon>
        <taxon>Pteriidae</taxon>
        <taxon>Pinctada</taxon>
    </lineage>
</organism>
<dbReference type="Gene3D" id="1.10.472.80">
    <property type="entry name" value="Ypt/Rab-GAP domain of gyp1p, domain 3"/>
    <property type="match status" value="1"/>
</dbReference>
<name>A0AA89BQB9_PINIB</name>
<dbReference type="InterPro" id="IPR035969">
    <property type="entry name" value="Rab-GAP_TBC_sf"/>
</dbReference>
<feature type="compositionally biased region" description="Pro residues" evidence="1">
    <location>
        <begin position="815"/>
        <end position="831"/>
    </location>
</feature>
<dbReference type="EMBL" id="VSWD01000013">
    <property type="protein sequence ID" value="KAK3083619.1"/>
    <property type="molecule type" value="Genomic_DNA"/>
</dbReference>
<dbReference type="SUPFAM" id="SSF47923">
    <property type="entry name" value="Ypt/Rab-GAP domain of gyp1p"/>
    <property type="match status" value="1"/>
</dbReference>
<evidence type="ECO:0000313" key="2">
    <source>
        <dbReference type="EMBL" id="KAK3083619.1"/>
    </source>
</evidence>
<evidence type="ECO:0000313" key="3">
    <source>
        <dbReference type="Proteomes" id="UP001186944"/>
    </source>
</evidence>
<sequence>MSKFTSKRKPDVISTTEGLPFSEAWLNSCYQQTLLPDAPWHTIEDKISKSLASKVEKQFNKPERKEALLQTLGEHFVNKYLPNSSWNPQILEPPNMIPGEKQKLLKEAQAYLNSQMYKATKEAGYQNLINQANNRENPTAEQAKFLEHTYNIYLRGLERELYRQETQLAAQKEKEFLTEAKLNKLVRIPAPSRFKPATAVSSVSSASTEKPNSAAIRAAIHKVEGDPPPLWGTQSDAIGRAVQAILQRDPRKFEYVAARMHGRQLPGSLRTFMWADVLFREERKKLTEATNLEKLIRERFAKAVSRGMNELKTSRATTSPISGLIQTAVVETYNKTTSMVAFKSGDHMKEAARALNVLYVYDRSYEPYLIHWLFPLQIAFQTGADPSSDKGEHVYELAMYLDLLNSSCFPTWPQVFAVAEQVMGTLSQSDPDLYTHLKAIAKTNAKVNKKEFLVFLISEEKSKAEALLKATPGSKREEFMNNELLADPLVFLRRWIGEGFVSVLDTPAVMYIWDQCFMQGWQPDVLKNFCLAILELLRERFMHARDYMGMKEVFFNEPCKLYTMDIQMSWIHLENGKDLLEIPYMNRQRPATPALRSGPLPSAPTTPIPGFLNPIGLKDVYLKMIIPSEVTEREAWMSAVQAENLTLHVHAYFGSVKLRSRMSMGKAVSTNVEKDSYGNTIYDVHFYQDKFVFDNLDITDLDVERELGAFPYAIVRVEYKKPGPAGEKVLVPIGWARIPLFQRTKRGGRTSVDSISDIEWVMQDGNFSFTLHPGELPRNLMSSDPETPAELQPKEATVLGYNSELLTIVYDPKNEPPGLPPPEGVTPPVQVPPLDTHTPRPSPKPTPAPRQQRKPVATPRSSPSKVPSTPQEKDDPWVESISAVTSQNPPPTDLTGSFDFYIDSVRFIPDNASMIKVTGLISSAGESKMLLALPDLDSPARCPAFQFKLKFNENNKKLESDMVAFLRVYTMDVLTDKISVIGSCFVPIFKGNKLNVGGHQLRLRNGLPTPKAKYKVTDLDAFPAVPATSILVRLLPSTQEDITAPKYSTGYYFSEPARPSTSEERIFRSYAEHLNYPKTTREMIQRIQHSSDVPVDENDEALVHWLQDQLDIKKLGKGAVAGNLPLSHCVRYRIKMGLNVKINRVYGMPDGYYIQAFARIAPGEKVTTMEPTPEGYGGEEKFVTLKHDFDSFQNAPVWLDKPSMIHPFYDNYSCLLIQLFGLDLIYRMKPDHEEPGTLHSIKQGELTLGDDQILGWAVVPLFEGNCVAMGHHEVPVFKGKPPDSITEALATSNAKEVIERWTWTKNQKMPSTSLSVTLWDGHFELEEVPELKTFEYLLQSAGKITPYQNARKPTKSGKKISNFIVDQLEQKYKKQGTNSSVYAKEQKFFEDTMTKKFYDLMVRKLYSCKYSPHYP</sequence>
<dbReference type="Proteomes" id="UP001186944">
    <property type="component" value="Unassembled WGS sequence"/>
</dbReference>
<comment type="caution">
    <text evidence="2">The sequence shown here is derived from an EMBL/GenBank/DDBJ whole genome shotgun (WGS) entry which is preliminary data.</text>
</comment>
<feature type="compositionally biased region" description="Polar residues" evidence="1">
    <location>
        <begin position="859"/>
        <end position="870"/>
    </location>
</feature>
<protein>
    <submittedName>
        <fullName evidence="2">Uncharacterized protein</fullName>
    </submittedName>
</protein>
<proteinExistence type="predicted"/>
<reference evidence="2" key="1">
    <citation type="submission" date="2019-08" db="EMBL/GenBank/DDBJ databases">
        <title>The improved chromosome-level genome for the pearl oyster Pinctada fucata martensii using PacBio sequencing and Hi-C.</title>
        <authorList>
            <person name="Zheng Z."/>
        </authorList>
    </citation>
    <scope>NUCLEOTIDE SEQUENCE</scope>
    <source>
        <strain evidence="2">ZZ-2019</strain>
        <tissue evidence="2">Adductor muscle</tissue>
    </source>
</reference>